<dbReference type="InterPro" id="IPR036237">
    <property type="entry name" value="Xyl_isomerase-like_sf"/>
</dbReference>
<dbReference type="OrthoDB" id="9779184at2"/>
<evidence type="ECO:0000259" key="1">
    <source>
        <dbReference type="Pfam" id="PF01261"/>
    </source>
</evidence>
<dbReference type="Pfam" id="PF01261">
    <property type="entry name" value="AP_endonuc_2"/>
    <property type="match status" value="1"/>
</dbReference>
<reference evidence="2 3" key="1">
    <citation type="journal article" date="2019" name="Indoor Air">
        <title>Impacts of indoor surface finishes on bacterial viability.</title>
        <authorList>
            <person name="Hu J."/>
            <person name="Maamar S.B."/>
            <person name="Glawe A.J."/>
            <person name="Gottel N."/>
            <person name="Gilbert J.A."/>
            <person name="Hartmann E.M."/>
        </authorList>
    </citation>
    <scope>NUCLEOTIDE SEQUENCE [LARGE SCALE GENOMIC DNA]</scope>
    <source>
        <strain evidence="2 3">AF060A6</strain>
    </source>
</reference>
<proteinExistence type="predicted"/>
<name>A0A4S3PVS6_9BACI</name>
<accession>A0A4S3PVS6</accession>
<dbReference type="InterPro" id="IPR013022">
    <property type="entry name" value="Xyl_isomerase-like_TIM-brl"/>
</dbReference>
<evidence type="ECO:0000313" key="2">
    <source>
        <dbReference type="EMBL" id="THE13930.1"/>
    </source>
</evidence>
<dbReference type="PANTHER" id="PTHR12110:SF41">
    <property type="entry name" value="INOSOSE DEHYDRATASE"/>
    <property type="match status" value="1"/>
</dbReference>
<dbReference type="RefSeq" id="WP_136378570.1">
    <property type="nucleotide sequence ID" value="NZ_SLUB01000006.1"/>
</dbReference>
<dbReference type="EMBL" id="SLUB01000006">
    <property type="protein sequence ID" value="THE13930.1"/>
    <property type="molecule type" value="Genomic_DNA"/>
</dbReference>
<dbReference type="InterPro" id="IPR050312">
    <property type="entry name" value="IolE/XylAMocC-like"/>
</dbReference>
<dbReference type="Proteomes" id="UP000306477">
    <property type="component" value="Unassembled WGS sequence"/>
</dbReference>
<comment type="caution">
    <text evidence="2">The sequence shown here is derived from an EMBL/GenBank/DDBJ whole genome shotgun (WGS) entry which is preliminary data.</text>
</comment>
<keyword evidence="3" id="KW-1185">Reference proteome</keyword>
<dbReference type="Gene3D" id="3.20.20.150">
    <property type="entry name" value="Divalent-metal-dependent TIM barrel enzymes"/>
    <property type="match status" value="1"/>
</dbReference>
<organism evidence="2 3">
    <name type="scientific">Bacillus timonensis</name>
    <dbReference type="NCBI Taxonomy" id="1033734"/>
    <lineage>
        <taxon>Bacteria</taxon>
        <taxon>Bacillati</taxon>
        <taxon>Bacillota</taxon>
        <taxon>Bacilli</taxon>
        <taxon>Bacillales</taxon>
        <taxon>Bacillaceae</taxon>
        <taxon>Bacillus</taxon>
    </lineage>
</organism>
<dbReference type="PANTHER" id="PTHR12110">
    <property type="entry name" value="HYDROXYPYRUVATE ISOMERASE"/>
    <property type="match status" value="1"/>
</dbReference>
<protein>
    <recommendedName>
        <fullName evidence="1">Xylose isomerase-like TIM barrel domain-containing protein</fullName>
    </recommendedName>
</protein>
<gene>
    <name evidence="2" type="ORF">E1I69_05330</name>
</gene>
<evidence type="ECO:0000313" key="3">
    <source>
        <dbReference type="Proteomes" id="UP000306477"/>
    </source>
</evidence>
<feature type="domain" description="Xylose isomerase-like TIM barrel" evidence="1">
    <location>
        <begin position="29"/>
        <end position="247"/>
    </location>
</feature>
<sequence>MTIKFGCQGSTWVLDYDVEKDMLDQIIDDIDNAGFKGLDMQVALLGRYKNSPERLKEELDKRGLELAALTLPFHFEGGKESKEERELADFYINYLKKFPGAKMNVPSRVGPNRDRLLERQKEIIQGANELGKRASENGIITSLHPISYETSYWRFKEDYEVLLDGLDTRYMGYTPDVGHIIFGGMDPVEIIKEYLPAIKHVHFKDATTTCKWMKMGEGDIDFKGCVQALVDGGYDGWIMVEEETPEAQTNTRKVIADIGDYVEKNLKPITINLVK</sequence>
<dbReference type="AlphaFoldDB" id="A0A4S3PVS6"/>
<dbReference type="SUPFAM" id="SSF51658">
    <property type="entry name" value="Xylose isomerase-like"/>
    <property type="match status" value="1"/>
</dbReference>